<organism evidence="4 5">
    <name type="scientific">Aliiroseovarius zhejiangensis</name>
    <dbReference type="NCBI Taxonomy" id="1632025"/>
    <lineage>
        <taxon>Bacteria</taxon>
        <taxon>Pseudomonadati</taxon>
        <taxon>Pseudomonadota</taxon>
        <taxon>Alphaproteobacteria</taxon>
        <taxon>Rhodobacterales</taxon>
        <taxon>Paracoccaceae</taxon>
        <taxon>Aliiroseovarius</taxon>
    </lineage>
</organism>
<dbReference type="PANTHER" id="PTHR37464">
    <property type="entry name" value="BLL2463 PROTEIN"/>
    <property type="match status" value="1"/>
</dbReference>
<evidence type="ECO:0000256" key="1">
    <source>
        <dbReference type="SAM" id="Phobius"/>
    </source>
</evidence>
<evidence type="ECO:0000313" key="5">
    <source>
        <dbReference type="Proteomes" id="UP000609802"/>
    </source>
</evidence>
<keyword evidence="1" id="KW-1133">Transmembrane helix</keyword>
<feature type="domain" description="Aerotolerance regulator N-terminal" evidence="2">
    <location>
        <begin position="7"/>
        <end position="81"/>
    </location>
</feature>
<evidence type="ECO:0000259" key="3">
    <source>
        <dbReference type="Pfam" id="PF13709"/>
    </source>
</evidence>
<accession>A0ABQ3IZC1</accession>
<evidence type="ECO:0000313" key="4">
    <source>
        <dbReference type="EMBL" id="GHE98547.1"/>
    </source>
</evidence>
<feature type="domain" description="DUF4159" evidence="3">
    <location>
        <begin position="689"/>
        <end position="904"/>
    </location>
</feature>
<keyword evidence="1" id="KW-0472">Membrane</keyword>
<reference evidence="5" key="1">
    <citation type="journal article" date="2019" name="Int. J. Syst. Evol. Microbiol.">
        <title>The Global Catalogue of Microorganisms (GCM) 10K type strain sequencing project: providing services to taxonomists for standard genome sequencing and annotation.</title>
        <authorList>
            <consortium name="The Broad Institute Genomics Platform"/>
            <consortium name="The Broad Institute Genome Sequencing Center for Infectious Disease"/>
            <person name="Wu L."/>
            <person name="Ma J."/>
        </authorList>
    </citation>
    <scope>NUCLEOTIDE SEQUENCE [LARGE SCALE GENOMIC DNA]</scope>
    <source>
        <strain evidence="5">KCTC 42443</strain>
    </source>
</reference>
<dbReference type="SUPFAM" id="SSF52317">
    <property type="entry name" value="Class I glutamine amidotransferase-like"/>
    <property type="match status" value="1"/>
</dbReference>
<keyword evidence="1" id="KW-0812">Transmembrane</keyword>
<feature type="transmembrane region" description="Helical" evidence="1">
    <location>
        <begin position="61"/>
        <end position="83"/>
    </location>
</feature>
<dbReference type="InterPro" id="IPR025297">
    <property type="entry name" value="DUF4159"/>
</dbReference>
<dbReference type="PANTHER" id="PTHR37464:SF1">
    <property type="entry name" value="BLL2463 PROTEIN"/>
    <property type="match status" value="1"/>
</dbReference>
<sequence>MIFGLPIAFTTPWLLAGLVALPVLWWLLRAIPPAPLRQRFPAVVLLLGLEDRDAESDRTPWWLLVLRLLAVAALILGFAGPILNPEHRQAGRGPLLIFVDAGWTAASDWPQRMGAIKDQLDAAAQAGRPVAIALSHEVAEIGAAAPQWQSAGDWRERLPGLAPVAWEVPYGAASDWAAGLQDADTIWISDGLARAGRLDLLAAFEAKGRVDVLQPTWPRYGLLPARAEDGALVLEALRSGVTAGPELVVQGIGPDPSGVERVLASATLDFSAGAPRAQVHMPLPPELRNRITRFQLQDLRAAGAVTLADDSLRRRRVALLTGTQSREGLELLSPLHYLREALVPSAEVIEDAAIDTLIEAGPEVLILPDVPSLAEPDQRALAEWVAQGGMLLRFAGPRLAAADTGRGVEDILLPVRLRSGGRVVGGAMSWGAPRALAPFPETSPFFGLPVPDDVLVRAQILAEPSPDLADRTLASLADGTPLVTRKALGQGQVVLFHISANAEWSSLALSGLFVQMLERLAVSTRPGQVEAQSLDGTQWVAERVLDAFGQLGPAGAQAGVDGPDLLDGARAAVPPGLYADGDRRLAVNTLGQDAQLAPAAWPVRITPRWQDESASRSLAPYLLAAALILGVLDIVASLWISGRLRKRVVAGAARAGAMVLLALMIVPGHGRAQDADTPEAVIAAASTVTLAHVLSGDPATDDVANAGLMGLSDQLFSRTSVEPAPPVGVDVERDELSVYPFLYWPISDTTPQPSPAAYARLKTYLATGGFILFDTRDAGFGGEGAPSRRLRAIALPLGLPPLEQVPHDHVLTRAFYLLEEFPGRARGPAWVEAAPPNAERAEGMPFRNLNDGVSPVIIGGNDWAGAWAIRSDGSPMFPVGRGQAGERQREMAVRFGVNLVMHVLTGNYKSDQVHVPALLERLGE</sequence>
<feature type="transmembrane region" description="Helical" evidence="1">
    <location>
        <begin position="6"/>
        <end position="28"/>
    </location>
</feature>
<dbReference type="NCBIfam" id="TIGR02226">
    <property type="entry name" value="two_anch"/>
    <property type="match status" value="1"/>
</dbReference>
<evidence type="ECO:0000259" key="2">
    <source>
        <dbReference type="Pfam" id="PF07584"/>
    </source>
</evidence>
<dbReference type="Pfam" id="PF13709">
    <property type="entry name" value="DUF4159"/>
    <property type="match status" value="1"/>
</dbReference>
<proteinExistence type="predicted"/>
<dbReference type="Proteomes" id="UP000609802">
    <property type="component" value="Unassembled WGS sequence"/>
</dbReference>
<dbReference type="InterPro" id="IPR029062">
    <property type="entry name" value="Class_I_gatase-like"/>
</dbReference>
<dbReference type="InterPro" id="IPR011933">
    <property type="entry name" value="Double_TM_dom"/>
</dbReference>
<name>A0ABQ3IZC1_9RHOB</name>
<protein>
    <submittedName>
        <fullName evidence="4">LytTR family transcriptional regulator</fullName>
    </submittedName>
</protein>
<comment type="caution">
    <text evidence="4">The sequence shown here is derived from an EMBL/GenBank/DDBJ whole genome shotgun (WGS) entry which is preliminary data.</text>
</comment>
<dbReference type="Pfam" id="PF07584">
    <property type="entry name" value="BatA"/>
    <property type="match status" value="1"/>
</dbReference>
<dbReference type="Gene3D" id="3.40.50.12140">
    <property type="entry name" value="Domain of unknown function DUF4159"/>
    <property type="match status" value="1"/>
</dbReference>
<keyword evidence="5" id="KW-1185">Reference proteome</keyword>
<dbReference type="Gene3D" id="3.40.50.880">
    <property type="match status" value="1"/>
</dbReference>
<dbReference type="CDD" id="cd03143">
    <property type="entry name" value="A4_beta-galactosidase_middle_domain"/>
    <property type="match status" value="1"/>
</dbReference>
<gene>
    <name evidence="4" type="ORF">GCM10016455_19080</name>
</gene>
<dbReference type="InterPro" id="IPR024163">
    <property type="entry name" value="Aerotolerance_reg_N"/>
</dbReference>
<dbReference type="RefSeq" id="WP_191286275.1">
    <property type="nucleotide sequence ID" value="NZ_BNCH01000003.1"/>
</dbReference>
<feature type="transmembrane region" description="Helical" evidence="1">
    <location>
        <begin position="648"/>
        <end position="666"/>
    </location>
</feature>
<feature type="transmembrane region" description="Helical" evidence="1">
    <location>
        <begin position="618"/>
        <end position="641"/>
    </location>
</feature>
<dbReference type="EMBL" id="BNCH01000003">
    <property type="protein sequence ID" value="GHE98547.1"/>
    <property type="molecule type" value="Genomic_DNA"/>
</dbReference>